<evidence type="ECO:0000313" key="3">
    <source>
        <dbReference type="Proteomes" id="UP001162131"/>
    </source>
</evidence>
<feature type="region of interest" description="Disordered" evidence="1">
    <location>
        <begin position="220"/>
        <end position="240"/>
    </location>
</feature>
<accession>A0AAU9JUP7</accession>
<feature type="compositionally biased region" description="Polar residues" evidence="1">
    <location>
        <begin position="61"/>
        <end position="87"/>
    </location>
</feature>
<feature type="compositionally biased region" description="Basic and acidic residues" evidence="1">
    <location>
        <begin position="1"/>
        <end position="11"/>
    </location>
</feature>
<proteinExistence type="predicted"/>
<sequence length="394" mass="45016">MRSSLKVHEEPINSTSWQIPHGTPWENLLRAGTAPQDETHGLKKKSIASHAEIQGRKSKNTKPISHNNRPARQSFPEYSSTMNGRPTTSRKKRIPLKKGVPQPSIPTEPSLEFYKNPSGAKVISLDDDSLEENEALEIRKRPPCRQNANICDLEDKVFTKLNGLMEPKSRERQPIKILPSKLRPPSRHKTPPKAIGLEYIPKKHQLEYPELDNMFDTLLPSPTSSDHPEEDPFSSTMPVNLNDRKETRKERTHSMIDPAEIKNLEAGIAREQRSASTKGKIKSREEKESNSNARAWSAKRQQKFIDIPLIVNKRQKNLYTATPTRRGKSNTTEIEDENCRFFEKRNIRINKMSKQKTIRAKSSVSKSKISQTLPFLSSLEPEFLNLFAKSDINF</sequence>
<name>A0AAU9JUP7_9CILI</name>
<feature type="region of interest" description="Disordered" evidence="1">
    <location>
        <begin position="269"/>
        <end position="297"/>
    </location>
</feature>
<comment type="caution">
    <text evidence="2">The sequence shown here is derived from an EMBL/GenBank/DDBJ whole genome shotgun (WGS) entry which is preliminary data.</text>
</comment>
<protein>
    <submittedName>
        <fullName evidence="2">Uncharacterized protein</fullName>
    </submittedName>
</protein>
<dbReference type="EMBL" id="CAJZBQ010000036">
    <property type="protein sequence ID" value="CAG9324614.1"/>
    <property type="molecule type" value="Genomic_DNA"/>
</dbReference>
<dbReference type="Proteomes" id="UP001162131">
    <property type="component" value="Unassembled WGS sequence"/>
</dbReference>
<keyword evidence="3" id="KW-1185">Reference proteome</keyword>
<feature type="region of interest" description="Disordered" evidence="1">
    <location>
        <begin position="1"/>
        <end position="112"/>
    </location>
</feature>
<evidence type="ECO:0000256" key="1">
    <source>
        <dbReference type="SAM" id="MobiDB-lite"/>
    </source>
</evidence>
<reference evidence="2" key="1">
    <citation type="submission" date="2021-09" db="EMBL/GenBank/DDBJ databases">
        <authorList>
            <consortium name="AG Swart"/>
            <person name="Singh M."/>
            <person name="Singh A."/>
            <person name="Seah K."/>
            <person name="Emmerich C."/>
        </authorList>
    </citation>
    <scope>NUCLEOTIDE SEQUENCE</scope>
    <source>
        <strain evidence="2">ATCC30299</strain>
    </source>
</reference>
<gene>
    <name evidence="2" type="ORF">BSTOLATCC_MIC36400</name>
</gene>
<evidence type="ECO:0000313" key="2">
    <source>
        <dbReference type="EMBL" id="CAG9324614.1"/>
    </source>
</evidence>
<organism evidence="2 3">
    <name type="scientific">Blepharisma stoltei</name>
    <dbReference type="NCBI Taxonomy" id="1481888"/>
    <lineage>
        <taxon>Eukaryota</taxon>
        <taxon>Sar</taxon>
        <taxon>Alveolata</taxon>
        <taxon>Ciliophora</taxon>
        <taxon>Postciliodesmatophora</taxon>
        <taxon>Heterotrichea</taxon>
        <taxon>Heterotrichida</taxon>
        <taxon>Blepharismidae</taxon>
        <taxon>Blepharisma</taxon>
    </lineage>
</organism>
<dbReference type="AlphaFoldDB" id="A0AAU9JUP7"/>